<evidence type="ECO:0000259" key="4">
    <source>
        <dbReference type="Pfam" id="PF17782"/>
    </source>
</evidence>
<name>A0A6M5YI84_9BACT</name>
<feature type="region of interest" description="Disordered" evidence="2">
    <location>
        <begin position="304"/>
        <end position="333"/>
    </location>
</feature>
<dbReference type="Pfam" id="PF14520">
    <property type="entry name" value="HHH_5"/>
    <property type="match status" value="1"/>
</dbReference>
<reference evidence="6" key="1">
    <citation type="submission" date="2020-05" db="EMBL/GenBank/DDBJ databases">
        <title>Frigoriglobus tundricola gen. nov., sp. nov., a psychrotolerant cellulolytic planctomycete of the family Gemmataceae with two divergent copies of 16S rRNA gene.</title>
        <authorList>
            <person name="Kulichevskaya I.S."/>
            <person name="Ivanova A.A."/>
            <person name="Naumoff D.G."/>
            <person name="Beletsky A.V."/>
            <person name="Rijpstra W.I.C."/>
            <person name="Sinninghe Damste J.S."/>
            <person name="Mardanov A.V."/>
            <person name="Ravin N.V."/>
            <person name="Dedysh S.N."/>
        </authorList>
    </citation>
    <scope>NUCLEOTIDE SEQUENCE [LARGE SCALE GENOMIC DNA]</scope>
    <source>
        <strain evidence="6">PL17</strain>
    </source>
</reference>
<dbReference type="PANTHER" id="PTHR43022:SF1">
    <property type="entry name" value="PROTEIN SMF"/>
    <property type="match status" value="1"/>
</dbReference>
<feature type="compositionally biased region" description="Basic and acidic residues" evidence="2">
    <location>
        <begin position="307"/>
        <end position="317"/>
    </location>
</feature>
<dbReference type="InterPro" id="IPR010994">
    <property type="entry name" value="RuvA_2-like"/>
</dbReference>
<dbReference type="PANTHER" id="PTHR43022">
    <property type="entry name" value="PROTEIN SMF"/>
    <property type="match status" value="1"/>
</dbReference>
<evidence type="ECO:0000313" key="6">
    <source>
        <dbReference type="Proteomes" id="UP000503447"/>
    </source>
</evidence>
<dbReference type="SUPFAM" id="SSF102405">
    <property type="entry name" value="MCP/YpsA-like"/>
    <property type="match status" value="1"/>
</dbReference>
<sequence length="387" mass="40526">MSTFPDFADHLALALVPGLGPKLTAALLERFGSPAAARRATAAELLQIPHIGEKLAPSLAAALRAVDIGPELDLLTRHDVRPVPLGFPGYPPPLAAVVAPPPLLYFRGEWADADRNAIGIVGSRGCTAYGRRMAEQLARDLVRAGYTIVSGLARGIDGAAHRAALDAGGRTIAVLAGGLSSIYPPEHADLADSVAKQGALVTETPMTVAPQPGMFPARNRIISGLSRAIIVVEANAKSGALITATHAGEQGREVFAVPGAVDSAASAGCLELIRKGARLVRNADDVIEDLKGIATAEYGRAAVPARGHRDEATRSESDAPAPVPPPAPVPQLDPAQQRVYDALAAKRHADELARELGIPAGDLARALMQLELKKAVRRLPGNYYERR</sequence>
<dbReference type="InterPro" id="IPR041614">
    <property type="entry name" value="DprA_WH"/>
</dbReference>
<dbReference type="Gene3D" id="1.10.10.10">
    <property type="entry name" value="Winged helix-like DNA-binding domain superfamily/Winged helix DNA-binding domain"/>
    <property type="match status" value="1"/>
</dbReference>
<dbReference type="InterPro" id="IPR003488">
    <property type="entry name" value="DprA"/>
</dbReference>
<dbReference type="AlphaFoldDB" id="A0A6M5YI84"/>
<comment type="similarity">
    <text evidence="1">Belongs to the DprA/Smf family.</text>
</comment>
<protein>
    <submittedName>
        <fullName evidence="5">Uncharacterized protein</fullName>
    </submittedName>
</protein>
<dbReference type="Proteomes" id="UP000503447">
    <property type="component" value="Chromosome"/>
</dbReference>
<evidence type="ECO:0000313" key="5">
    <source>
        <dbReference type="EMBL" id="QJW93020.1"/>
    </source>
</evidence>
<evidence type="ECO:0000256" key="2">
    <source>
        <dbReference type="SAM" id="MobiDB-lite"/>
    </source>
</evidence>
<dbReference type="Pfam" id="PF02481">
    <property type="entry name" value="DNA_processg_A"/>
    <property type="match status" value="1"/>
</dbReference>
<dbReference type="KEGG" id="ftj:FTUN_0520"/>
<feature type="domain" description="DprA winged helix" evidence="4">
    <location>
        <begin position="324"/>
        <end position="382"/>
    </location>
</feature>
<evidence type="ECO:0000259" key="3">
    <source>
        <dbReference type="Pfam" id="PF02481"/>
    </source>
</evidence>
<feature type="domain" description="Smf/DprA SLOG" evidence="3">
    <location>
        <begin position="88"/>
        <end position="290"/>
    </location>
</feature>
<dbReference type="InterPro" id="IPR057666">
    <property type="entry name" value="DrpA_SLOG"/>
</dbReference>
<dbReference type="RefSeq" id="WP_171469306.1">
    <property type="nucleotide sequence ID" value="NZ_CP053452.2"/>
</dbReference>
<accession>A0A6M5YI84</accession>
<keyword evidence="6" id="KW-1185">Reference proteome</keyword>
<dbReference type="NCBIfam" id="TIGR00732">
    <property type="entry name" value="dprA"/>
    <property type="match status" value="1"/>
</dbReference>
<dbReference type="SUPFAM" id="SSF47781">
    <property type="entry name" value="RuvA domain 2-like"/>
    <property type="match status" value="1"/>
</dbReference>
<gene>
    <name evidence="5" type="ORF">FTUN_0520</name>
</gene>
<evidence type="ECO:0000256" key="1">
    <source>
        <dbReference type="ARBA" id="ARBA00006525"/>
    </source>
</evidence>
<dbReference type="Pfam" id="PF17782">
    <property type="entry name" value="WHD_DprA"/>
    <property type="match status" value="1"/>
</dbReference>
<organism evidence="5 6">
    <name type="scientific">Frigoriglobus tundricola</name>
    <dbReference type="NCBI Taxonomy" id="2774151"/>
    <lineage>
        <taxon>Bacteria</taxon>
        <taxon>Pseudomonadati</taxon>
        <taxon>Planctomycetota</taxon>
        <taxon>Planctomycetia</taxon>
        <taxon>Gemmatales</taxon>
        <taxon>Gemmataceae</taxon>
        <taxon>Frigoriglobus</taxon>
    </lineage>
</organism>
<dbReference type="EMBL" id="CP053452">
    <property type="protein sequence ID" value="QJW93020.1"/>
    <property type="molecule type" value="Genomic_DNA"/>
</dbReference>
<proteinExistence type="inferred from homology"/>
<dbReference type="InterPro" id="IPR036388">
    <property type="entry name" value="WH-like_DNA-bd_sf"/>
</dbReference>
<dbReference type="GO" id="GO:0009294">
    <property type="term" value="P:DNA-mediated transformation"/>
    <property type="evidence" value="ECO:0007669"/>
    <property type="project" value="InterPro"/>
</dbReference>
<feature type="compositionally biased region" description="Pro residues" evidence="2">
    <location>
        <begin position="321"/>
        <end position="331"/>
    </location>
</feature>
<dbReference type="Gene3D" id="3.40.50.450">
    <property type="match status" value="1"/>
</dbReference>